<dbReference type="AlphaFoldDB" id="W4RJ51"/>
<reference evidence="2 3" key="1">
    <citation type="submission" date="2013-12" db="EMBL/GenBank/DDBJ databases">
        <title>NBRP : Genome information of microbial organism related human and environment.</title>
        <authorList>
            <person name="Hattori M."/>
            <person name="Oshima K."/>
            <person name="Inaba H."/>
            <person name="Suda W."/>
            <person name="Sakamoto M."/>
            <person name="Iino T."/>
            <person name="Kitahara M."/>
            <person name="Oshida Y."/>
            <person name="Iida T."/>
            <person name="Kudo T."/>
            <person name="Itoh T."/>
            <person name="Ahmed I."/>
            <person name="Ohkuma M."/>
        </authorList>
    </citation>
    <scope>NUCLEOTIDE SEQUENCE [LARGE SCALE GENOMIC DNA]</scope>
    <source>
        <strain evidence="2 3">JCM 21738</strain>
    </source>
</reference>
<evidence type="ECO:0000313" key="3">
    <source>
        <dbReference type="Proteomes" id="UP000018949"/>
    </source>
</evidence>
<evidence type="ECO:0000313" key="2">
    <source>
        <dbReference type="EMBL" id="GAE44346.1"/>
    </source>
</evidence>
<gene>
    <name evidence="2" type="ORF">JCM21738_1053</name>
</gene>
<comment type="caution">
    <text evidence="2">The sequence shown here is derived from an EMBL/GenBank/DDBJ whole genome shotgun (WGS) entry which is preliminary data.</text>
</comment>
<proteinExistence type="predicted"/>
<protein>
    <submittedName>
        <fullName evidence="2">Uncharacterized protein</fullName>
    </submittedName>
</protein>
<accession>W4RJ51</accession>
<name>W4RJ51_9BACI</name>
<evidence type="ECO:0000256" key="1">
    <source>
        <dbReference type="SAM" id="MobiDB-lite"/>
    </source>
</evidence>
<dbReference type="RefSeq" id="WP_023614285.1">
    <property type="nucleotide sequence ID" value="NZ_BAUW01000008.1"/>
</dbReference>
<dbReference type="EMBL" id="BAUW01000008">
    <property type="protein sequence ID" value="GAE44346.1"/>
    <property type="molecule type" value="Genomic_DNA"/>
</dbReference>
<organism evidence="2 3">
    <name type="scientific">Mesobacillus boroniphilus JCM 21738</name>
    <dbReference type="NCBI Taxonomy" id="1294265"/>
    <lineage>
        <taxon>Bacteria</taxon>
        <taxon>Bacillati</taxon>
        <taxon>Bacillota</taxon>
        <taxon>Bacilli</taxon>
        <taxon>Bacillales</taxon>
        <taxon>Bacillaceae</taxon>
        <taxon>Mesobacillus</taxon>
    </lineage>
</organism>
<feature type="region of interest" description="Disordered" evidence="1">
    <location>
        <begin position="90"/>
        <end position="112"/>
    </location>
</feature>
<keyword evidence="3" id="KW-1185">Reference proteome</keyword>
<feature type="compositionally biased region" description="Low complexity" evidence="1">
    <location>
        <begin position="95"/>
        <end position="107"/>
    </location>
</feature>
<dbReference type="Proteomes" id="UP000018949">
    <property type="component" value="Unassembled WGS sequence"/>
</dbReference>
<sequence length="143" mass="15682">MNKSAWISTLMRSNIPQNMMKMFGYKRKRNRSMTYSVMGVVASAAAAFIFRNRMGNGMRQLFQNSNAGTAFNKPVAAGITEFAKEITSGLNTNKTSTSTGFHSTTSTNPESSQMINQIASAAKETGNSQQVDQLANQLIKRNL</sequence>